<reference evidence="1 2" key="1">
    <citation type="submission" date="2019-06" db="EMBL/GenBank/DDBJ databases">
        <title>The genome of Shewanella sp. SM1901.</title>
        <authorList>
            <person name="Cha Q."/>
        </authorList>
    </citation>
    <scope>NUCLEOTIDE SEQUENCE [LARGE SCALE GENOMIC DNA]</scope>
    <source>
        <strain evidence="1 2">SM1901</strain>
    </source>
</reference>
<evidence type="ECO:0008006" key="3">
    <source>
        <dbReference type="Google" id="ProtNLM"/>
    </source>
</evidence>
<keyword evidence="2" id="KW-1185">Reference proteome</keyword>
<evidence type="ECO:0000313" key="1">
    <source>
        <dbReference type="EMBL" id="QDE30064.1"/>
    </source>
</evidence>
<sequence length="82" mass="8913">MATTKAKTQDPKQKIEDACHLAEEATSEAVNSLKDKTKESLNEGSEKIKSVTNQTESIIKEHPLLSVGCAFLAGWAISKLIK</sequence>
<dbReference type="EMBL" id="CP041036">
    <property type="protein sequence ID" value="QDE30064.1"/>
    <property type="molecule type" value="Genomic_DNA"/>
</dbReference>
<name>A0A4Y5YBJ6_9GAMM</name>
<protein>
    <recommendedName>
        <fullName evidence="3">DUF883 domain-containing protein</fullName>
    </recommendedName>
</protein>
<accession>A0A4Y5YBJ6</accession>
<evidence type="ECO:0000313" key="2">
    <source>
        <dbReference type="Proteomes" id="UP000319809"/>
    </source>
</evidence>
<gene>
    <name evidence="1" type="ORF">FH971_03185</name>
</gene>
<dbReference type="RefSeq" id="WP_140233323.1">
    <property type="nucleotide sequence ID" value="NZ_CP041036.1"/>
</dbReference>
<dbReference type="AlphaFoldDB" id="A0A4Y5YBJ6"/>
<dbReference type="KEGG" id="spol:FH971_03185"/>
<proteinExistence type="predicted"/>
<organism evidence="1 2">
    <name type="scientific">Shewanella polaris</name>
    <dbReference type="NCBI Taxonomy" id="2588449"/>
    <lineage>
        <taxon>Bacteria</taxon>
        <taxon>Pseudomonadati</taxon>
        <taxon>Pseudomonadota</taxon>
        <taxon>Gammaproteobacteria</taxon>
        <taxon>Alteromonadales</taxon>
        <taxon>Shewanellaceae</taxon>
        <taxon>Shewanella</taxon>
    </lineage>
</organism>
<dbReference type="Proteomes" id="UP000319809">
    <property type="component" value="Chromosome"/>
</dbReference>